<evidence type="ECO:0000259" key="4">
    <source>
        <dbReference type="Pfam" id="PF00582"/>
    </source>
</evidence>
<dbReference type="Pfam" id="PF00582">
    <property type="entry name" value="Usp"/>
    <property type="match status" value="2"/>
</dbReference>
<dbReference type="InterPro" id="IPR006016">
    <property type="entry name" value="UspA"/>
</dbReference>
<evidence type="ECO:0000256" key="1">
    <source>
        <dbReference type="ARBA" id="ARBA00008791"/>
    </source>
</evidence>
<dbReference type="InterPro" id="IPR014729">
    <property type="entry name" value="Rossmann-like_a/b/a_fold"/>
</dbReference>
<keyword evidence="6" id="KW-1185">Reference proteome</keyword>
<dbReference type="PRINTS" id="PR01438">
    <property type="entry name" value="UNVRSLSTRESS"/>
</dbReference>
<dbReference type="Proteomes" id="UP000432464">
    <property type="component" value="Unassembled WGS sequence"/>
</dbReference>
<protein>
    <submittedName>
        <fullName evidence="5">Universal stress protein</fullName>
    </submittedName>
</protein>
<accession>A0A6I3L5W1</accession>
<evidence type="ECO:0000313" key="6">
    <source>
        <dbReference type="Proteomes" id="UP000432464"/>
    </source>
</evidence>
<keyword evidence="3" id="KW-0067">ATP-binding</keyword>
<comment type="caution">
    <text evidence="5">The sequence shown here is derived from an EMBL/GenBank/DDBJ whole genome shotgun (WGS) entry which is preliminary data.</text>
</comment>
<dbReference type="EMBL" id="WMBB01000012">
    <property type="protein sequence ID" value="MTE16054.1"/>
    <property type="molecule type" value="Genomic_DNA"/>
</dbReference>
<dbReference type="RefSeq" id="WP_154790468.1">
    <property type="nucleotide sequence ID" value="NZ_WMBB01000012.1"/>
</dbReference>
<dbReference type="AlphaFoldDB" id="A0A6I3L5W1"/>
<keyword evidence="2" id="KW-0547">Nucleotide-binding</keyword>
<dbReference type="PANTHER" id="PTHR46268:SF27">
    <property type="entry name" value="UNIVERSAL STRESS PROTEIN RV2623"/>
    <property type="match status" value="1"/>
</dbReference>
<evidence type="ECO:0000313" key="5">
    <source>
        <dbReference type="EMBL" id="MTE16054.1"/>
    </source>
</evidence>
<feature type="domain" description="UspA" evidence="4">
    <location>
        <begin position="163"/>
        <end position="296"/>
    </location>
</feature>
<dbReference type="SUPFAM" id="SSF52402">
    <property type="entry name" value="Adenine nucleotide alpha hydrolases-like"/>
    <property type="match status" value="2"/>
</dbReference>
<sequence>MTDHIPAPAPDAPIVAAVDGSATSHLAVAWAAADAALHGCRLHLIISQAFQFAYGPAPFVTAEAVDQLQDAGEQIVAEAARIAHDTVPGDDLAISTEVIFDPIIPSLIARSQRARTLVVGSRGRGGFRRAVLGSVSSAVVHHAHCPVAVIHAMSGTDAVSSRKPVLVGVDGSPDSVPAIELAFEEASLRKVGLIALHSWSDATSAEREPADWESIRDSEDALLAESLADHSEQYPDVPVRRVLVRDQPAHSLLAESENAQLVVVGSHGRGGFAGMLLGSTSSALVQSVECPIIVARTPPADHHTDRVGR</sequence>
<reference evidence="5 6" key="1">
    <citation type="submission" date="2019-11" db="EMBL/GenBank/DDBJ databases">
        <title>Nocardia sp. nov. CT2-14 isolated from soil.</title>
        <authorList>
            <person name="Kanchanasin P."/>
            <person name="Tanasupawat S."/>
            <person name="Yuki M."/>
            <person name="Kudo T."/>
        </authorList>
    </citation>
    <scope>NUCLEOTIDE SEQUENCE [LARGE SCALE GENOMIC DNA]</scope>
    <source>
        <strain evidence="5 6">CT2-14</strain>
    </source>
</reference>
<evidence type="ECO:0000256" key="2">
    <source>
        <dbReference type="ARBA" id="ARBA00022741"/>
    </source>
</evidence>
<organism evidence="5 6">
    <name type="scientific">Nocardia aurantiaca</name>
    <dbReference type="NCBI Taxonomy" id="2675850"/>
    <lineage>
        <taxon>Bacteria</taxon>
        <taxon>Bacillati</taxon>
        <taxon>Actinomycetota</taxon>
        <taxon>Actinomycetes</taxon>
        <taxon>Mycobacteriales</taxon>
        <taxon>Nocardiaceae</taxon>
        <taxon>Nocardia</taxon>
    </lineage>
</organism>
<proteinExistence type="inferred from homology"/>
<dbReference type="Gene3D" id="3.40.50.620">
    <property type="entry name" value="HUPs"/>
    <property type="match status" value="2"/>
</dbReference>
<feature type="domain" description="UspA" evidence="4">
    <location>
        <begin position="13"/>
        <end position="151"/>
    </location>
</feature>
<dbReference type="PANTHER" id="PTHR46268">
    <property type="entry name" value="STRESS RESPONSE PROTEIN NHAX"/>
    <property type="match status" value="1"/>
</dbReference>
<dbReference type="InterPro" id="IPR006015">
    <property type="entry name" value="Universal_stress_UspA"/>
</dbReference>
<gene>
    <name evidence="5" type="ORF">GLP40_25180</name>
</gene>
<comment type="similarity">
    <text evidence="1">Belongs to the universal stress protein A family.</text>
</comment>
<name>A0A6I3L5W1_9NOCA</name>
<dbReference type="GO" id="GO:0005524">
    <property type="term" value="F:ATP binding"/>
    <property type="evidence" value="ECO:0007669"/>
    <property type="project" value="UniProtKB-KW"/>
</dbReference>
<evidence type="ECO:0000256" key="3">
    <source>
        <dbReference type="ARBA" id="ARBA00022840"/>
    </source>
</evidence>